<feature type="domain" description="DUF397" evidence="2">
    <location>
        <begin position="2"/>
        <end position="60"/>
    </location>
</feature>
<evidence type="ECO:0000313" key="4">
    <source>
        <dbReference type="Proteomes" id="UP001165685"/>
    </source>
</evidence>
<evidence type="ECO:0000313" key="3">
    <source>
        <dbReference type="EMBL" id="MDA2803227.1"/>
    </source>
</evidence>
<dbReference type="EMBL" id="JAQFWP010000002">
    <property type="protein sequence ID" value="MDA2803227.1"/>
    <property type="molecule type" value="Genomic_DNA"/>
</dbReference>
<dbReference type="InterPro" id="IPR007278">
    <property type="entry name" value="DUF397"/>
</dbReference>
<accession>A0ABT4TEU0</accession>
<protein>
    <submittedName>
        <fullName evidence="3">DUF397 domain-containing protein</fullName>
    </submittedName>
</protein>
<dbReference type="Proteomes" id="UP001165685">
    <property type="component" value="Unassembled WGS sequence"/>
</dbReference>
<organism evidence="3 4">
    <name type="scientific">Nocardiopsis suaedae</name>
    <dbReference type="NCBI Taxonomy" id="3018444"/>
    <lineage>
        <taxon>Bacteria</taxon>
        <taxon>Bacillati</taxon>
        <taxon>Actinomycetota</taxon>
        <taxon>Actinomycetes</taxon>
        <taxon>Streptosporangiales</taxon>
        <taxon>Nocardiopsidaceae</taxon>
        <taxon>Nocardiopsis</taxon>
    </lineage>
</organism>
<name>A0ABT4TEU0_9ACTN</name>
<sequence>MEWRKSSYSSPEGQECVEVGRPRRPSTRESRSVYVRDSRSPDFTPLALPVQTWVSFIAAFR</sequence>
<evidence type="ECO:0000259" key="2">
    <source>
        <dbReference type="Pfam" id="PF04149"/>
    </source>
</evidence>
<comment type="caution">
    <text evidence="3">The sequence shown here is derived from an EMBL/GenBank/DDBJ whole genome shotgun (WGS) entry which is preliminary data.</text>
</comment>
<reference evidence="3" key="1">
    <citation type="submission" date="2023-01" db="EMBL/GenBank/DDBJ databases">
        <title>Draft genome sequence of Nocardiopsis sp. LSu2-4 isolated from halophytes.</title>
        <authorList>
            <person name="Duangmal K."/>
            <person name="Chantavorakit T."/>
        </authorList>
    </citation>
    <scope>NUCLEOTIDE SEQUENCE</scope>
    <source>
        <strain evidence="3">LSu2-4</strain>
    </source>
</reference>
<keyword evidence="4" id="KW-1185">Reference proteome</keyword>
<gene>
    <name evidence="3" type="ORF">O4U47_01775</name>
</gene>
<feature type="compositionally biased region" description="Basic and acidic residues" evidence="1">
    <location>
        <begin position="18"/>
        <end position="33"/>
    </location>
</feature>
<evidence type="ECO:0000256" key="1">
    <source>
        <dbReference type="SAM" id="MobiDB-lite"/>
    </source>
</evidence>
<feature type="region of interest" description="Disordered" evidence="1">
    <location>
        <begin position="1"/>
        <end position="33"/>
    </location>
</feature>
<dbReference type="Pfam" id="PF04149">
    <property type="entry name" value="DUF397"/>
    <property type="match status" value="1"/>
</dbReference>
<proteinExistence type="predicted"/>
<feature type="compositionally biased region" description="Polar residues" evidence="1">
    <location>
        <begin position="1"/>
        <end position="12"/>
    </location>
</feature>